<dbReference type="Pfam" id="PF03401">
    <property type="entry name" value="TctC"/>
    <property type="match status" value="1"/>
</dbReference>
<dbReference type="Gene3D" id="3.40.190.150">
    <property type="entry name" value="Bordetella uptake gene, domain 1"/>
    <property type="match status" value="1"/>
</dbReference>
<dbReference type="PANTHER" id="PTHR42928:SF5">
    <property type="entry name" value="BLR1237 PROTEIN"/>
    <property type="match status" value="1"/>
</dbReference>
<evidence type="ECO:0000313" key="4">
    <source>
        <dbReference type="Proteomes" id="UP000325743"/>
    </source>
</evidence>
<accession>A0A5P3VFD0</accession>
<evidence type="ECO:0000313" key="3">
    <source>
        <dbReference type="EMBL" id="QEZ44093.1"/>
    </source>
</evidence>
<evidence type="ECO:0000256" key="2">
    <source>
        <dbReference type="SAM" id="MobiDB-lite"/>
    </source>
</evidence>
<sequence>MPVFRLVSSSPTRQSPPVPARRTALRRVSGLAAVAACGLILPLAAAAQAQGQGHGQGQVAGGKPIRILVGAPAGGTTDTLARTIAQEMSQLLEQSVVVENRPGAGGNIAAELVARSAPDGSTLLMSFTSHTINATLYKKLPFDPVQDFTPVTLVATVPSVLVATPKLPASNVPALIRLARAEPGKLNFAIGSVGSSLHMAGDMFKMMTGTYIVNIPYKGTAPALTDVLAGQCDLMFASTINVLPHVRAGKLKVLGVTSPAPMPQFPGAAPIGATVKGFESSAWFGLFGPAGMPAEVTQALYQAARKGLESPALRKRLENDGAQPVGMAPEAFAAFVRQDVKRWASVVRYSGASPE</sequence>
<dbReference type="CDD" id="cd13578">
    <property type="entry name" value="PBP2_Bug27"/>
    <property type="match status" value="1"/>
</dbReference>
<dbReference type="Proteomes" id="UP000325743">
    <property type="component" value="Chromosome 1"/>
</dbReference>
<dbReference type="PANTHER" id="PTHR42928">
    <property type="entry name" value="TRICARBOXYLATE-BINDING PROTEIN"/>
    <property type="match status" value="1"/>
</dbReference>
<name>A0A5P3VFD0_9BURK</name>
<dbReference type="EMBL" id="CP032518">
    <property type="protein sequence ID" value="QEZ44093.1"/>
    <property type="molecule type" value="Genomic_DNA"/>
</dbReference>
<proteinExistence type="inferred from homology"/>
<evidence type="ECO:0000256" key="1">
    <source>
        <dbReference type="ARBA" id="ARBA00006987"/>
    </source>
</evidence>
<gene>
    <name evidence="3" type="ORF">D2917_07490</name>
</gene>
<dbReference type="InterPro" id="IPR042100">
    <property type="entry name" value="Bug_dom1"/>
</dbReference>
<dbReference type="RefSeq" id="WP_151070173.1">
    <property type="nucleotide sequence ID" value="NZ_CP032518.1"/>
</dbReference>
<dbReference type="PIRSF" id="PIRSF017082">
    <property type="entry name" value="YflP"/>
    <property type="match status" value="1"/>
</dbReference>
<feature type="region of interest" description="Disordered" evidence="2">
    <location>
        <begin position="1"/>
        <end position="21"/>
    </location>
</feature>
<dbReference type="AlphaFoldDB" id="A0A5P3VFD0"/>
<comment type="similarity">
    <text evidence="1">Belongs to the UPF0065 (bug) family.</text>
</comment>
<protein>
    <submittedName>
        <fullName evidence="3">Tripartite tricarboxylate transporter substrate binding protein</fullName>
    </submittedName>
</protein>
<dbReference type="InterPro" id="IPR005064">
    <property type="entry name" value="BUG"/>
</dbReference>
<reference evidence="3 4" key="1">
    <citation type="submission" date="2018-09" db="EMBL/GenBank/DDBJ databases">
        <title>Complete genome sequence of Cupriavidus oxalaticus T2, a bacterium capable of phenol tolerance and degradation.</title>
        <authorList>
            <person name="Yan J."/>
        </authorList>
    </citation>
    <scope>NUCLEOTIDE SEQUENCE [LARGE SCALE GENOMIC DNA]</scope>
    <source>
        <strain evidence="3 4">T2</strain>
    </source>
</reference>
<organism evidence="3 4">
    <name type="scientific">Cupriavidus oxalaticus</name>
    <dbReference type="NCBI Taxonomy" id="96344"/>
    <lineage>
        <taxon>Bacteria</taxon>
        <taxon>Pseudomonadati</taxon>
        <taxon>Pseudomonadota</taxon>
        <taxon>Betaproteobacteria</taxon>
        <taxon>Burkholderiales</taxon>
        <taxon>Burkholderiaceae</taxon>
        <taxon>Cupriavidus</taxon>
    </lineage>
</organism>
<dbReference type="SUPFAM" id="SSF53850">
    <property type="entry name" value="Periplasmic binding protein-like II"/>
    <property type="match status" value="1"/>
</dbReference>
<dbReference type="Gene3D" id="3.40.190.10">
    <property type="entry name" value="Periplasmic binding protein-like II"/>
    <property type="match status" value="1"/>
</dbReference>